<dbReference type="Proteomes" id="UP000652761">
    <property type="component" value="Unassembled WGS sequence"/>
</dbReference>
<proteinExistence type="predicted"/>
<comment type="caution">
    <text evidence="1">The sequence shown here is derived from an EMBL/GenBank/DDBJ whole genome shotgun (WGS) entry which is preliminary data.</text>
</comment>
<sequence>TQTRFYEELSSSGRPEEGKEVPLTIFRARRERDRKFLKWLIEEIGVVEEMIRRRVLSI</sequence>
<dbReference type="EMBL" id="NMUH01002110">
    <property type="protein sequence ID" value="MQL97859.1"/>
    <property type="molecule type" value="Genomic_DNA"/>
</dbReference>
<feature type="non-terminal residue" evidence="1">
    <location>
        <position position="1"/>
    </location>
</feature>
<evidence type="ECO:0000313" key="2">
    <source>
        <dbReference type="Proteomes" id="UP000652761"/>
    </source>
</evidence>
<evidence type="ECO:0000313" key="1">
    <source>
        <dbReference type="EMBL" id="MQL97859.1"/>
    </source>
</evidence>
<gene>
    <name evidence="1" type="ORF">Taro_030557</name>
</gene>
<keyword evidence="2" id="KW-1185">Reference proteome</keyword>
<dbReference type="AlphaFoldDB" id="A0A843W3P1"/>
<accession>A0A843W3P1</accession>
<name>A0A843W3P1_COLES</name>
<organism evidence="1 2">
    <name type="scientific">Colocasia esculenta</name>
    <name type="common">Wild taro</name>
    <name type="synonym">Arum esculentum</name>
    <dbReference type="NCBI Taxonomy" id="4460"/>
    <lineage>
        <taxon>Eukaryota</taxon>
        <taxon>Viridiplantae</taxon>
        <taxon>Streptophyta</taxon>
        <taxon>Embryophyta</taxon>
        <taxon>Tracheophyta</taxon>
        <taxon>Spermatophyta</taxon>
        <taxon>Magnoliopsida</taxon>
        <taxon>Liliopsida</taxon>
        <taxon>Araceae</taxon>
        <taxon>Aroideae</taxon>
        <taxon>Colocasieae</taxon>
        <taxon>Colocasia</taxon>
    </lineage>
</organism>
<protein>
    <submittedName>
        <fullName evidence="1">Uncharacterized protein</fullName>
    </submittedName>
</protein>
<reference evidence="1" key="1">
    <citation type="submission" date="2017-07" db="EMBL/GenBank/DDBJ databases">
        <title>Taro Niue Genome Assembly and Annotation.</title>
        <authorList>
            <person name="Atibalentja N."/>
            <person name="Keating K."/>
            <person name="Fields C.J."/>
        </authorList>
    </citation>
    <scope>NUCLEOTIDE SEQUENCE</scope>
    <source>
        <strain evidence="1">Niue_2</strain>
        <tissue evidence="1">Leaf</tissue>
    </source>
</reference>